<reference evidence="11" key="2">
    <citation type="submission" date="2018-05" db="EMBL/GenBank/DDBJ databases">
        <title>OpunRS2 (Oryza punctata Reference Sequence Version 2).</title>
        <authorList>
            <person name="Zhang J."/>
            <person name="Kudrna D."/>
            <person name="Lee S."/>
            <person name="Talag J."/>
            <person name="Welchert J."/>
            <person name="Wing R.A."/>
        </authorList>
    </citation>
    <scope>NUCLEOTIDE SEQUENCE [LARGE SCALE GENOMIC DNA]</scope>
</reference>
<evidence type="ECO:0000256" key="2">
    <source>
        <dbReference type="ARBA" id="ARBA00022692"/>
    </source>
</evidence>
<evidence type="ECO:0000313" key="11">
    <source>
        <dbReference type="EnsemblPlants" id="OPUNC01G20110.1"/>
    </source>
</evidence>
<dbReference type="eggNOG" id="KOG0156">
    <property type="taxonomic scope" value="Eukaryota"/>
</dbReference>
<keyword evidence="8 9" id="KW-0349">Heme</keyword>
<dbReference type="EnsemblPlants" id="OPUNC01G20110.1">
    <property type="protein sequence ID" value="OPUNC01G20110.1"/>
    <property type="gene ID" value="OPUNC01G20110"/>
</dbReference>
<dbReference type="FunFam" id="1.10.630.10:FF:000007">
    <property type="entry name" value="Cytochrome P450 76C4"/>
    <property type="match status" value="1"/>
</dbReference>
<reference evidence="11" key="1">
    <citation type="submission" date="2015-04" db="UniProtKB">
        <authorList>
            <consortium name="EnsemblPlants"/>
        </authorList>
    </citation>
    <scope>IDENTIFICATION</scope>
</reference>
<feature type="transmembrane region" description="Helical" evidence="10">
    <location>
        <begin position="6"/>
        <end position="25"/>
    </location>
</feature>
<organism evidence="11">
    <name type="scientific">Oryza punctata</name>
    <name type="common">Red rice</name>
    <dbReference type="NCBI Taxonomy" id="4537"/>
    <lineage>
        <taxon>Eukaryota</taxon>
        <taxon>Viridiplantae</taxon>
        <taxon>Streptophyta</taxon>
        <taxon>Embryophyta</taxon>
        <taxon>Tracheophyta</taxon>
        <taxon>Spermatophyta</taxon>
        <taxon>Magnoliopsida</taxon>
        <taxon>Liliopsida</taxon>
        <taxon>Poales</taxon>
        <taxon>Poaceae</taxon>
        <taxon>BOP clade</taxon>
        <taxon>Oryzoideae</taxon>
        <taxon>Oryzeae</taxon>
        <taxon>Oryzinae</taxon>
        <taxon>Oryza</taxon>
    </lineage>
</organism>
<keyword evidence="6 9" id="KW-0560">Oxidoreductase</keyword>
<dbReference type="GO" id="GO:0020037">
    <property type="term" value="F:heme binding"/>
    <property type="evidence" value="ECO:0007669"/>
    <property type="project" value="InterPro"/>
</dbReference>
<dbReference type="GO" id="GO:0051502">
    <property type="term" value="P:diterpene phytoalexin biosynthetic process"/>
    <property type="evidence" value="ECO:0007669"/>
    <property type="project" value="UniProtKB-ARBA"/>
</dbReference>
<dbReference type="GO" id="GO:0005506">
    <property type="term" value="F:iron ion binding"/>
    <property type="evidence" value="ECO:0007669"/>
    <property type="project" value="InterPro"/>
</dbReference>
<evidence type="ECO:0000256" key="4">
    <source>
        <dbReference type="ARBA" id="ARBA00022821"/>
    </source>
</evidence>
<dbReference type="SUPFAM" id="SSF48264">
    <property type="entry name" value="Cytochrome P450"/>
    <property type="match status" value="1"/>
</dbReference>
<evidence type="ECO:0000256" key="10">
    <source>
        <dbReference type="SAM" id="Phobius"/>
    </source>
</evidence>
<dbReference type="GO" id="GO:0006952">
    <property type="term" value="P:defense response"/>
    <property type="evidence" value="ECO:0007669"/>
    <property type="project" value="UniProtKB-KW"/>
</dbReference>
<keyword evidence="9" id="KW-0503">Monooxygenase</keyword>
<dbReference type="AlphaFoldDB" id="A0A0E0JK66"/>
<evidence type="ECO:0000256" key="9">
    <source>
        <dbReference type="RuleBase" id="RU000461"/>
    </source>
</evidence>
<feature type="binding site" description="axial binding residue" evidence="8">
    <location>
        <position position="459"/>
    </location>
    <ligand>
        <name>heme</name>
        <dbReference type="ChEBI" id="CHEBI:30413"/>
    </ligand>
    <ligandPart>
        <name>Fe</name>
        <dbReference type="ChEBI" id="CHEBI:18248"/>
    </ligandPart>
</feature>
<dbReference type="GO" id="GO:0016709">
    <property type="term" value="F:oxidoreductase activity, acting on paired donors, with incorporation or reduction of molecular oxygen, NAD(P)H as one donor, and incorporation of one atom of oxygen"/>
    <property type="evidence" value="ECO:0007669"/>
    <property type="project" value="UniProtKB-ARBA"/>
</dbReference>
<dbReference type="Proteomes" id="UP000026962">
    <property type="component" value="Chromosome 1"/>
</dbReference>
<dbReference type="PROSITE" id="PS00086">
    <property type="entry name" value="CYTOCHROME_P450"/>
    <property type="match status" value="1"/>
</dbReference>
<evidence type="ECO:0000256" key="3">
    <source>
        <dbReference type="ARBA" id="ARBA00022723"/>
    </source>
</evidence>
<keyword evidence="4" id="KW-0611">Plant defense</keyword>
<dbReference type="PANTHER" id="PTHR47950:SF44">
    <property type="entry name" value="CYTOCHROME P450, FAMILY 76, SUBFAMILY C, POLYPEPTIDE 5-RELATED"/>
    <property type="match status" value="1"/>
</dbReference>
<name>A0A0E0JK66_ORYPU</name>
<dbReference type="Gene3D" id="1.10.630.10">
    <property type="entry name" value="Cytochrome P450"/>
    <property type="match status" value="1"/>
</dbReference>
<dbReference type="PANTHER" id="PTHR47950">
    <property type="entry name" value="CYTOCHROME P450, FAMILY 76, SUBFAMILY C, POLYPEPTIDE 5-RELATED"/>
    <property type="match status" value="1"/>
</dbReference>
<dbReference type="InterPro" id="IPR036396">
    <property type="entry name" value="Cyt_P450_sf"/>
</dbReference>
<dbReference type="OMA" id="LEWVMAD"/>
<keyword evidence="3 8" id="KW-0479">Metal-binding</keyword>
<evidence type="ECO:0000256" key="7">
    <source>
        <dbReference type="ARBA" id="ARBA00023004"/>
    </source>
</evidence>
<keyword evidence="12" id="KW-1185">Reference proteome</keyword>
<dbReference type="Pfam" id="PF00067">
    <property type="entry name" value="p450"/>
    <property type="match status" value="1"/>
</dbReference>
<evidence type="ECO:0000256" key="6">
    <source>
        <dbReference type="ARBA" id="ARBA00023002"/>
    </source>
</evidence>
<comment type="cofactor">
    <cofactor evidence="8">
        <name>heme</name>
        <dbReference type="ChEBI" id="CHEBI:30413"/>
    </cofactor>
</comment>
<keyword evidence="10" id="KW-0472">Membrane</keyword>
<sequence length="518" mass="57833">MEKSELWLLWAVLSASLIFFYLTILRRSAAAAGGKGGKPPLPPGPTPLPLIGNLLSLRGGVIHDKLAALARVYGPVMMIKLGLNDAVIISSRDAAREAFTRYDRHLAARAIPDTFRANGFHERSAVFLPSSDERWKALRGIQGTHIFTPRGLATVRPVRERKVRDIIGYFRDHAGEELVIRQAIHTGVLNLVSSSFFSMDIADMGSETARELREHVDEIMTVFAQPNVSDYFPFLRRLDLQGLRRSTKRRFDRIFSILDDIIERRLVDRSARGASSNNKSKQHHDGDFLDALLELMVAGKMERDDVSAMLFEGFVAGGDTVAFTLEWVMADLLRNPPVMAKLRAELDDVLGGKDEASIEEHDAARLPYLQAVLKESMRLHSVGPLLHHFAAEDGVVVGGYAVPRGATVLFNTRAIMRDPAAWERPEEFAPERFLLRETPLDFRGKEADFLPFGSGRRVCPGIPLAERVMPFILALMLHTFEWRLPDGMSPEELDVSEKFMSVNVLAVPLKAVPVKVIN</sequence>
<evidence type="ECO:0000313" key="12">
    <source>
        <dbReference type="Proteomes" id="UP000026962"/>
    </source>
</evidence>
<comment type="similarity">
    <text evidence="1 9">Belongs to the cytochrome P450 family.</text>
</comment>
<evidence type="ECO:0000256" key="1">
    <source>
        <dbReference type="ARBA" id="ARBA00010617"/>
    </source>
</evidence>
<dbReference type="PRINTS" id="PR00385">
    <property type="entry name" value="P450"/>
</dbReference>
<evidence type="ECO:0000256" key="8">
    <source>
        <dbReference type="PIRSR" id="PIRSR602401-1"/>
    </source>
</evidence>
<dbReference type="HOGENOM" id="CLU_001570_4_2_1"/>
<proteinExistence type="inferred from homology"/>
<dbReference type="CDD" id="cd11073">
    <property type="entry name" value="CYP76-like"/>
    <property type="match status" value="1"/>
</dbReference>
<keyword evidence="5 10" id="KW-1133">Transmembrane helix</keyword>
<protein>
    <recommendedName>
        <fullName evidence="13">Cytochrome P450</fullName>
    </recommendedName>
</protein>
<dbReference type="InterPro" id="IPR001128">
    <property type="entry name" value="Cyt_P450"/>
</dbReference>
<dbReference type="STRING" id="4537.A0A0E0JK66"/>
<dbReference type="PRINTS" id="PR00463">
    <property type="entry name" value="EP450I"/>
</dbReference>
<dbReference type="InterPro" id="IPR017972">
    <property type="entry name" value="Cyt_P450_CS"/>
</dbReference>
<dbReference type="Gramene" id="OPUNC01G20110.1">
    <property type="protein sequence ID" value="OPUNC01G20110.1"/>
    <property type="gene ID" value="OPUNC01G20110"/>
</dbReference>
<keyword evidence="7 8" id="KW-0408">Iron</keyword>
<accession>A0A0E0JK66</accession>
<evidence type="ECO:0008006" key="13">
    <source>
        <dbReference type="Google" id="ProtNLM"/>
    </source>
</evidence>
<evidence type="ECO:0000256" key="5">
    <source>
        <dbReference type="ARBA" id="ARBA00022989"/>
    </source>
</evidence>
<keyword evidence="2 10" id="KW-0812">Transmembrane</keyword>
<dbReference type="InterPro" id="IPR002401">
    <property type="entry name" value="Cyt_P450_E_grp-I"/>
</dbReference>